<accession>A0A178LBU0</accession>
<comment type="caution">
    <text evidence="2">The sequence shown here is derived from an EMBL/GenBank/DDBJ whole genome shotgun (WGS) entry which is preliminary data.</text>
</comment>
<dbReference type="InterPro" id="IPR012349">
    <property type="entry name" value="Split_barrel_FMN-bd"/>
</dbReference>
<name>A0A178LBU0_9PSED</name>
<dbReference type="Proteomes" id="UP000078356">
    <property type="component" value="Unassembled WGS sequence"/>
</dbReference>
<dbReference type="AlphaFoldDB" id="A0A178LBU0"/>
<dbReference type="InterPro" id="IPR039261">
    <property type="entry name" value="FNR_nucleotide-bd"/>
</dbReference>
<dbReference type="PANTHER" id="PTHR42815">
    <property type="entry name" value="FAD-BINDING, PUTATIVE (AFU_ORTHOLOGUE AFUA_6G07600)-RELATED"/>
    <property type="match status" value="1"/>
</dbReference>
<dbReference type="Gene3D" id="2.30.110.10">
    <property type="entry name" value="Electron Transport, Fmn-binding Protein, Chain A"/>
    <property type="match status" value="1"/>
</dbReference>
<dbReference type="Pfam" id="PF00175">
    <property type="entry name" value="NAD_binding_1"/>
    <property type="match status" value="1"/>
</dbReference>
<dbReference type="Pfam" id="PF00111">
    <property type="entry name" value="Fer2"/>
    <property type="match status" value="1"/>
</dbReference>
<sequence>MHESLPTWHAGETLIQERLGVRERMAALGPRVIRSFMPDQHRQFFAQLPFVILGSVDAEGAAWATILAGQPGFLASPTPTTLDIAAHLSAEDPATPGLGDGAAVGLLGIELHTRRRNRMNGTLSVTAQGLRVTVDQSFGNCPRYIQLRDLSVVQAPDATPVATVEHLACLDADARALIAGADTFFVASYADQQGQRRVDVSHRGGKPGFVQVGAEDLLTIPDFNGNLFFNTLGNVVANGRTGLLFVDYEHGDLLQLSGTAEVLFDAPEIAAFDGAERLWAFRPRRIVRRRAALALRWRAQAGGASDSSQLTGSWLEVERRLEAGAQGRHWRPLRIARIVQESTTIRSFHLEPVDAAGLPPYQAGQFLPIRVTPRPGQPYLVRTYTLTSLPADGRYRISVKRDGLVSQLLHDQWREGDLIEARMPAGDFTLAPAGTRPLVLLAAGIGITPLLAMLRQLVHEGRRTVTLFYGARTRAERAFDRELAELLAQAPESIRMIRALSDPSDALPGVDYDAAGRIEMALLERYLPFGDYDFYLCGPAAFTQGLYDGLRGHGIEDDRIHAEAFGPAGLMRTVTATAEVTRPAVSTETIPVRFTASGREARWTPAAGSLLELAEAQGLEPAFSCREGHCGSCRTPLLKGAVAYLKEPAAAVGADQALLCCARPAAGSAPLEFDL</sequence>
<dbReference type="InterPro" id="IPR036010">
    <property type="entry name" value="2Fe-2S_ferredoxin-like_sf"/>
</dbReference>
<feature type="domain" description="FAD-binding FR-type" evidence="1">
    <location>
        <begin position="328"/>
        <end position="431"/>
    </location>
</feature>
<dbReference type="SUPFAM" id="SSF52343">
    <property type="entry name" value="Ferredoxin reductase-like, C-terminal NADP-linked domain"/>
    <property type="match status" value="1"/>
</dbReference>
<gene>
    <name evidence="2" type="ORF">A4V15_05655</name>
</gene>
<dbReference type="InterPro" id="IPR017927">
    <property type="entry name" value="FAD-bd_FR_type"/>
</dbReference>
<dbReference type="PANTHER" id="PTHR42815:SF2">
    <property type="entry name" value="FAD-BINDING, PUTATIVE (AFU_ORTHOLOGUE AFUA_6G07600)-RELATED"/>
    <property type="match status" value="1"/>
</dbReference>
<dbReference type="Gene3D" id="3.10.20.30">
    <property type="match status" value="1"/>
</dbReference>
<dbReference type="InterPro" id="IPR001041">
    <property type="entry name" value="2Fe-2S_ferredoxin-type"/>
</dbReference>
<dbReference type="GO" id="GO:0051537">
    <property type="term" value="F:2 iron, 2 sulfur cluster binding"/>
    <property type="evidence" value="ECO:0007669"/>
    <property type="project" value="InterPro"/>
</dbReference>
<dbReference type="InterPro" id="IPR017938">
    <property type="entry name" value="Riboflavin_synthase-like_b-brl"/>
</dbReference>
<dbReference type="SUPFAM" id="SSF50475">
    <property type="entry name" value="FMN-binding split barrel"/>
    <property type="match status" value="1"/>
</dbReference>
<dbReference type="SUPFAM" id="SSF54292">
    <property type="entry name" value="2Fe-2S ferredoxin-like"/>
    <property type="match status" value="1"/>
</dbReference>
<dbReference type="OrthoDB" id="9796486at2"/>
<dbReference type="PROSITE" id="PS00197">
    <property type="entry name" value="2FE2S_FER_1"/>
    <property type="match status" value="1"/>
</dbReference>
<proteinExistence type="predicted"/>
<evidence type="ECO:0000259" key="1">
    <source>
        <dbReference type="PROSITE" id="PS51384"/>
    </source>
</evidence>
<dbReference type="InterPro" id="IPR012675">
    <property type="entry name" value="Beta-grasp_dom_sf"/>
</dbReference>
<dbReference type="InterPro" id="IPR006058">
    <property type="entry name" value="2Fe2S_fd_BS"/>
</dbReference>
<dbReference type="CDD" id="cd00207">
    <property type="entry name" value="fer2"/>
    <property type="match status" value="1"/>
</dbReference>
<reference evidence="2 3" key="1">
    <citation type="submission" date="2016-04" db="EMBL/GenBank/DDBJ databases">
        <title>Draft Genome Sequences of Staphylococcus capitis Strain H36, S. capitis Strain H65, S. cohnii Strain H62, S. hominis Strain H69, Mycobacterium iranicum Strain H39, Plantibacter sp. Strain H53, Pseudomonas oryzihabitans Strain H72, and Microbacterium sp. Strain H83, isolated from residential settings.</title>
        <authorList>
            <person name="Lymperopoulou D."/>
            <person name="Adams R.I."/>
            <person name="Lindow S."/>
            <person name="Coil D.A."/>
            <person name="Jospin G."/>
            <person name="Eisen J.A."/>
        </authorList>
    </citation>
    <scope>NUCLEOTIDE SEQUENCE [LARGE SCALE GENOMIC DNA]</scope>
    <source>
        <strain evidence="2 3">H72</strain>
    </source>
</reference>
<dbReference type="PROSITE" id="PS51384">
    <property type="entry name" value="FAD_FR"/>
    <property type="match status" value="1"/>
</dbReference>
<evidence type="ECO:0000313" key="3">
    <source>
        <dbReference type="Proteomes" id="UP000078356"/>
    </source>
</evidence>
<dbReference type="CDD" id="cd06184">
    <property type="entry name" value="flavohem_like_fad_nad_binding"/>
    <property type="match status" value="1"/>
</dbReference>
<dbReference type="EMBL" id="LWCR01000034">
    <property type="protein sequence ID" value="OAN26644.1"/>
    <property type="molecule type" value="Genomic_DNA"/>
</dbReference>
<dbReference type="SUPFAM" id="SSF63380">
    <property type="entry name" value="Riboflavin synthase domain-like"/>
    <property type="match status" value="1"/>
</dbReference>
<dbReference type="GO" id="GO:0016491">
    <property type="term" value="F:oxidoreductase activity"/>
    <property type="evidence" value="ECO:0007669"/>
    <property type="project" value="InterPro"/>
</dbReference>
<protein>
    <submittedName>
        <fullName evidence="2">FAD-binding oxidoreductase</fullName>
    </submittedName>
</protein>
<organism evidence="2 3">
    <name type="scientific">Pseudomonas oryzihabitans</name>
    <dbReference type="NCBI Taxonomy" id="47885"/>
    <lineage>
        <taxon>Bacteria</taxon>
        <taxon>Pseudomonadati</taxon>
        <taxon>Pseudomonadota</taxon>
        <taxon>Gammaproteobacteria</taxon>
        <taxon>Pseudomonadales</taxon>
        <taxon>Pseudomonadaceae</taxon>
        <taxon>Pseudomonas</taxon>
    </lineage>
</organism>
<dbReference type="RefSeq" id="WP_064308754.1">
    <property type="nucleotide sequence ID" value="NZ_LWCR01000034.1"/>
</dbReference>
<dbReference type="PRINTS" id="PR00409">
    <property type="entry name" value="PHDIOXRDTASE"/>
</dbReference>
<dbReference type="Gene3D" id="2.40.30.10">
    <property type="entry name" value="Translation factors"/>
    <property type="match status" value="1"/>
</dbReference>
<dbReference type="InterPro" id="IPR001433">
    <property type="entry name" value="OxRdtase_FAD/NAD-bd"/>
</dbReference>
<dbReference type="Gene3D" id="3.40.50.80">
    <property type="entry name" value="Nucleotide-binding domain of ferredoxin-NADP reductase (FNR) module"/>
    <property type="match status" value="1"/>
</dbReference>
<evidence type="ECO:0000313" key="2">
    <source>
        <dbReference type="EMBL" id="OAN26644.1"/>
    </source>
</evidence>